<comment type="caution">
    <text evidence="2">The sequence shown here is derived from an EMBL/GenBank/DDBJ whole genome shotgun (WGS) entry which is preliminary data.</text>
</comment>
<accession>A0A8H6MUM6</accession>
<dbReference type="Proteomes" id="UP000654918">
    <property type="component" value="Unassembled WGS sequence"/>
</dbReference>
<keyword evidence="3" id="KW-1185">Reference proteome</keyword>
<feature type="compositionally biased region" description="Acidic residues" evidence="1">
    <location>
        <begin position="470"/>
        <end position="487"/>
    </location>
</feature>
<evidence type="ECO:0000313" key="2">
    <source>
        <dbReference type="EMBL" id="KAF6808786.1"/>
    </source>
</evidence>
<dbReference type="EMBL" id="WIGO01000563">
    <property type="protein sequence ID" value="KAF6808786.1"/>
    <property type="molecule type" value="Genomic_DNA"/>
</dbReference>
<name>A0A8H6MUM6_9PEZI</name>
<organism evidence="2 3">
    <name type="scientific">Colletotrichum plurivorum</name>
    <dbReference type="NCBI Taxonomy" id="2175906"/>
    <lineage>
        <taxon>Eukaryota</taxon>
        <taxon>Fungi</taxon>
        <taxon>Dikarya</taxon>
        <taxon>Ascomycota</taxon>
        <taxon>Pezizomycotina</taxon>
        <taxon>Sordariomycetes</taxon>
        <taxon>Hypocreomycetidae</taxon>
        <taxon>Glomerellales</taxon>
        <taxon>Glomerellaceae</taxon>
        <taxon>Colletotrichum</taxon>
        <taxon>Colletotrichum orchidearum species complex</taxon>
    </lineage>
</organism>
<sequence length="497" mass="57169">MITAVDKELLKPERYPGDHQRLRNFTALERDYFEKLKFLETMYETSTRTLQVIETDFFPRPTAAVGGSMTPEPSWCDKELVKPELLPGDHQRIRNFTAVERDYFEKLKDFSARWHDRYKDEGEVIATPEAIWLEEALEKPEKYPGDHALIRGFDPAERAHFDTFKSFEKMEGSMDDKLEALERDFFPDDEEGMDAFLKFCDSWLGRYKKLGRVIETPRKLFDEILLTNFAIHSSRVLLALDDGDGLRPLHSHRRGHLWRLHNFLRGELVHRSILGLNTSVDIAPDGSVKVDETPTPTAPPRDQGGFVFAQVCSLYSWDGKDRSGWKKGDPVSKLAEGSWSPTNFGVVAKLDKFGAASSVHVIYNVWEERESPDPDDPDYYDFLDNPFQRDRTHDDQGRPSWRFCKLREECEGTFFSAKIADNIGLLSEPREFSFEVEARTECQIVSVREIKEAGKSTVLVREYIGVKEPEESDLDDSDSEDEEDLGEEDIRALSLSS</sequence>
<reference evidence="2" key="1">
    <citation type="journal article" date="2020" name="Phytopathology">
        <title>Genome Sequence Resources of Colletotrichum truncatum, C. plurivorum, C. musicola, and C. sojae: Four Species Pathogenic to Soybean (Glycine max).</title>
        <authorList>
            <person name="Rogerio F."/>
            <person name="Boufleur T.R."/>
            <person name="Ciampi-Guillardi M."/>
            <person name="Sukno S.A."/>
            <person name="Thon M.R."/>
            <person name="Massola Junior N.S."/>
            <person name="Baroncelli R."/>
        </authorList>
    </citation>
    <scope>NUCLEOTIDE SEQUENCE</scope>
    <source>
        <strain evidence="2">LFN00145</strain>
    </source>
</reference>
<gene>
    <name evidence="2" type="ORF">CPLU01_15619</name>
</gene>
<feature type="region of interest" description="Disordered" evidence="1">
    <location>
        <begin position="467"/>
        <end position="497"/>
    </location>
</feature>
<proteinExistence type="predicted"/>
<protein>
    <submittedName>
        <fullName evidence="2">Uncharacterized protein</fullName>
    </submittedName>
</protein>
<dbReference type="AlphaFoldDB" id="A0A8H6MUM6"/>
<evidence type="ECO:0000256" key="1">
    <source>
        <dbReference type="SAM" id="MobiDB-lite"/>
    </source>
</evidence>
<evidence type="ECO:0000313" key="3">
    <source>
        <dbReference type="Proteomes" id="UP000654918"/>
    </source>
</evidence>